<keyword evidence="4 6" id="KW-0378">Hydrolase</keyword>
<evidence type="ECO:0000256" key="8">
    <source>
        <dbReference type="SAM" id="SignalP"/>
    </source>
</evidence>
<dbReference type="Gene3D" id="3.30.70.80">
    <property type="entry name" value="Peptidase S8 propeptide/proteinase inhibitor I9"/>
    <property type="match status" value="1"/>
</dbReference>
<dbReference type="PROSITE" id="PS00137">
    <property type="entry name" value="SUBTILASE_HIS"/>
    <property type="match status" value="1"/>
</dbReference>
<dbReference type="SUPFAM" id="SSF52743">
    <property type="entry name" value="Subtilisin-like"/>
    <property type="match status" value="1"/>
</dbReference>
<dbReference type="Proteomes" id="UP000696573">
    <property type="component" value="Unassembled WGS sequence"/>
</dbReference>
<feature type="domain" description="Peptidase S8/S53" evidence="9">
    <location>
        <begin position="173"/>
        <end position="401"/>
    </location>
</feature>
<reference evidence="11" key="1">
    <citation type="submission" date="2021-10" db="EMBL/GenBank/DDBJ databases">
        <authorList>
            <person name="Piombo E."/>
        </authorList>
    </citation>
    <scope>NUCLEOTIDE SEQUENCE</scope>
</reference>
<proteinExistence type="inferred from homology"/>
<evidence type="ECO:0000259" key="9">
    <source>
        <dbReference type="Pfam" id="PF00082"/>
    </source>
</evidence>
<dbReference type="EMBL" id="CABFNQ020000444">
    <property type="protein sequence ID" value="CAH0015156.1"/>
    <property type="molecule type" value="Genomic_DNA"/>
</dbReference>
<dbReference type="SUPFAM" id="SSF54897">
    <property type="entry name" value="Protease propeptides/inhibitors"/>
    <property type="match status" value="1"/>
</dbReference>
<dbReference type="InterPro" id="IPR050131">
    <property type="entry name" value="Peptidase_S8_subtilisin-like"/>
</dbReference>
<dbReference type="InterPro" id="IPR036852">
    <property type="entry name" value="Peptidase_S8/S53_dom_sf"/>
</dbReference>
<keyword evidence="2 6" id="KW-0645">Protease</keyword>
<comment type="caution">
    <text evidence="11">The sequence shown here is derived from an EMBL/GenBank/DDBJ whole genome shotgun (WGS) entry which is preliminary data.</text>
</comment>
<evidence type="ECO:0000313" key="12">
    <source>
        <dbReference type="Proteomes" id="UP000696573"/>
    </source>
</evidence>
<feature type="domain" description="Inhibitor I9" evidence="10">
    <location>
        <begin position="30"/>
        <end position="96"/>
    </location>
</feature>
<dbReference type="GO" id="GO:0005576">
    <property type="term" value="C:extracellular region"/>
    <property type="evidence" value="ECO:0007669"/>
    <property type="project" value="UniProtKB-ARBA"/>
</dbReference>
<gene>
    <name evidence="11" type="ORF">CRHIZ90672A_00001000</name>
</gene>
<evidence type="ECO:0000313" key="11">
    <source>
        <dbReference type="EMBL" id="CAH0015156.1"/>
    </source>
</evidence>
<evidence type="ECO:0000259" key="10">
    <source>
        <dbReference type="Pfam" id="PF05922"/>
    </source>
</evidence>
<dbReference type="GO" id="GO:0006508">
    <property type="term" value="P:proteolysis"/>
    <property type="evidence" value="ECO:0007669"/>
    <property type="project" value="UniProtKB-KW"/>
</dbReference>
<dbReference type="AlphaFoldDB" id="A0A9N9YBI6"/>
<dbReference type="FunFam" id="3.40.50.200:FF:000014">
    <property type="entry name" value="Proteinase K"/>
    <property type="match status" value="1"/>
</dbReference>
<evidence type="ECO:0000256" key="5">
    <source>
        <dbReference type="ARBA" id="ARBA00022825"/>
    </source>
</evidence>
<dbReference type="OrthoDB" id="206201at2759"/>
<dbReference type="InterPro" id="IPR023827">
    <property type="entry name" value="Peptidase_S8_Asp-AS"/>
</dbReference>
<dbReference type="PROSITE" id="PS51892">
    <property type="entry name" value="SUBTILASE"/>
    <property type="match status" value="1"/>
</dbReference>
<accession>A0A9N9YBI6</accession>
<protein>
    <submittedName>
        <fullName evidence="11">Uncharacterized protein</fullName>
    </submittedName>
</protein>
<dbReference type="Gene3D" id="3.40.50.200">
    <property type="entry name" value="Peptidase S8/S53 domain"/>
    <property type="match status" value="1"/>
</dbReference>
<feature type="signal peptide" evidence="8">
    <location>
        <begin position="1"/>
        <end position="16"/>
    </location>
</feature>
<dbReference type="CDD" id="cd04077">
    <property type="entry name" value="Peptidases_S8_PCSK9_ProteinaseK_like"/>
    <property type="match status" value="1"/>
</dbReference>
<dbReference type="InterPro" id="IPR022398">
    <property type="entry name" value="Peptidase_S8_His-AS"/>
</dbReference>
<dbReference type="InterPro" id="IPR037045">
    <property type="entry name" value="S8pro/Inhibitor_I9_sf"/>
</dbReference>
<dbReference type="InterPro" id="IPR034193">
    <property type="entry name" value="PCSK9_ProteinaseK-like"/>
</dbReference>
<name>A0A9N9YBI6_9HYPO</name>
<dbReference type="PROSITE" id="PS00138">
    <property type="entry name" value="SUBTILASE_SER"/>
    <property type="match status" value="1"/>
</dbReference>
<dbReference type="InterPro" id="IPR010259">
    <property type="entry name" value="S8pro/Inhibitor_I9"/>
</dbReference>
<keyword evidence="3 8" id="KW-0732">Signal</keyword>
<dbReference type="InterPro" id="IPR000209">
    <property type="entry name" value="Peptidase_S8/S53_dom"/>
</dbReference>
<keyword evidence="5 6" id="KW-0720">Serine protease</keyword>
<evidence type="ECO:0000256" key="4">
    <source>
        <dbReference type="ARBA" id="ARBA00022801"/>
    </source>
</evidence>
<evidence type="ECO:0000256" key="6">
    <source>
        <dbReference type="PROSITE-ProRule" id="PRU01240"/>
    </source>
</evidence>
<evidence type="ECO:0000256" key="1">
    <source>
        <dbReference type="ARBA" id="ARBA00011073"/>
    </source>
</evidence>
<sequence>MVAIHLFFVAASVALAAPTVREDGPDISGKFIVVLKNNANATDVSSHISWVRSVHERSLTRREEIGVDKVWNDNFKGYSGEFDQETVKEIEESDDVSILNQPSSHSMRMLAYSTQVIAVEPVQVVETSGAIDVRANIRQSNAPWGLGSISHRTPNWSEYVYDDSAGATTWAYVVDSGVFVQHRDFEGRAHLGYNAYPGTQFVDQQGHGTHCAGTIAGRVHGVAKKANIIAVKVFGSGSSSTDIIIDGFEWAVRNITNTPGRAGKSVISMSLGGGYSLALNTALRNAYNRHGILTVVAAGNSNRDAQNFSPASEPTAITVGAIDIRNRRASFSNVGRSLDLFAPGVDVLSTFVGNVEATARLSGTSMACPHVSGLALYLMRKEGLTSPAAVTQRILALATRGVVTDAGAGSPNLLAYNGAA</sequence>
<dbReference type="InterPro" id="IPR015500">
    <property type="entry name" value="Peptidase_S8_subtilisin-rel"/>
</dbReference>
<dbReference type="Pfam" id="PF05922">
    <property type="entry name" value="Inhibitor_I9"/>
    <property type="match status" value="1"/>
</dbReference>
<dbReference type="InterPro" id="IPR023828">
    <property type="entry name" value="Peptidase_S8_Ser-AS"/>
</dbReference>
<organism evidence="11 12">
    <name type="scientific">Clonostachys rhizophaga</name>
    <dbReference type="NCBI Taxonomy" id="160324"/>
    <lineage>
        <taxon>Eukaryota</taxon>
        <taxon>Fungi</taxon>
        <taxon>Dikarya</taxon>
        <taxon>Ascomycota</taxon>
        <taxon>Pezizomycotina</taxon>
        <taxon>Sordariomycetes</taxon>
        <taxon>Hypocreomycetidae</taxon>
        <taxon>Hypocreales</taxon>
        <taxon>Bionectriaceae</taxon>
        <taxon>Clonostachys</taxon>
    </lineage>
</organism>
<feature type="active site" description="Charge relay system" evidence="6">
    <location>
        <position position="175"/>
    </location>
</feature>
<feature type="chain" id="PRO_5040331756" evidence="8">
    <location>
        <begin position="17"/>
        <end position="420"/>
    </location>
</feature>
<feature type="active site" description="Charge relay system" evidence="6">
    <location>
        <position position="365"/>
    </location>
</feature>
<dbReference type="GO" id="GO:0004252">
    <property type="term" value="F:serine-type endopeptidase activity"/>
    <property type="evidence" value="ECO:0007669"/>
    <property type="project" value="UniProtKB-UniRule"/>
</dbReference>
<evidence type="ECO:0000256" key="3">
    <source>
        <dbReference type="ARBA" id="ARBA00022729"/>
    </source>
</evidence>
<dbReference type="Pfam" id="PF00082">
    <property type="entry name" value="Peptidase_S8"/>
    <property type="match status" value="1"/>
</dbReference>
<keyword evidence="12" id="KW-1185">Reference proteome</keyword>
<dbReference type="PRINTS" id="PR00723">
    <property type="entry name" value="SUBTILISIN"/>
</dbReference>
<evidence type="ECO:0000256" key="7">
    <source>
        <dbReference type="RuleBase" id="RU003355"/>
    </source>
</evidence>
<comment type="similarity">
    <text evidence="1 6 7">Belongs to the peptidase S8 family.</text>
</comment>
<dbReference type="PANTHER" id="PTHR43806">
    <property type="entry name" value="PEPTIDASE S8"/>
    <property type="match status" value="1"/>
</dbReference>
<evidence type="ECO:0000256" key="2">
    <source>
        <dbReference type="ARBA" id="ARBA00022670"/>
    </source>
</evidence>
<dbReference type="PANTHER" id="PTHR43806:SF58">
    <property type="entry name" value="ALKALINE PROTEASE 1-RELATED"/>
    <property type="match status" value="1"/>
</dbReference>
<feature type="active site" description="Charge relay system" evidence="6">
    <location>
        <position position="207"/>
    </location>
</feature>
<dbReference type="PROSITE" id="PS00136">
    <property type="entry name" value="SUBTILASE_ASP"/>
    <property type="match status" value="1"/>
</dbReference>